<sequence length="126" mass="14651">MEEATPALGKHLKNWNNNHPHQWQPATDIYETEDKIIVLMEIAGIKEEDLTILLHQGTLVVQGIRRFNYQSPRAIHQMEIPYGEFNVELHINIPVDDSQIEAIYDQGLLRIEIPKARPKQIHIIKE</sequence>
<protein>
    <recommendedName>
        <fullName evidence="3">SHSP domain-containing protein</fullName>
    </recommendedName>
</protein>
<evidence type="ECO:0000313" key="5">
    <source>
        <dbReference type="Proteomes" id="UP000050514"/>
    </source>
</evidence>
<dbReference type="AlphaFoldDB" id="A0A0P6WTF0"/>
<dbReference type="InterPro" id="IPR008978">
    <property type="entry name" value="HSP20-like_chaperone"/>
</dbReference>
<dbReference type="STRING" id="360411.AC812_15475"/>
<accession>A0A0P6WTF0</accession>
<dbReference type="EMBL" id="LGHJ01000023">
    <property type="protein sequence ID" value="KPL72471.1"/>
    <property type="molecule type" value="Genomic_DNA"/>
</dbReference>
<feature type="domain" description="SHSP" evidence="3">
    <location>
        <begin position="18"/>
        <end position="126"/>
    </location>
</feature>
<gene>
    <name evidence="4" type="ORF">AC812_15475</name>
</gene>
<dbReference type="SUPFAM" id="SSF49764">
    <property type="entry name" value="HSP20-like chaperones"/>
    <property type="match status" value="1"/>
</dbReference>
<evidence type="ECO:0000256" key="2">
    <source>
        <dbReference type="RuleBase" id="RU003616"/>
    </source>
</evidence>
<keyword evidence="5" id="KW-1185">Reference proteome</keyword>
<evidence type="ECO:0000259" key="3">
    <source>
        <dbReference type="PROSITE" id="PS01031"/>
    </source>
</evidence>
<dbReference type="CDD" id="cd06464">
    <property type="entry name" value="ACD_sHsps-like"/>
    <property type="match status" value="1"/>
</dbReference>
<dbReference type="InterPro" id="IPR002068">
    <property type="entry name" value="A-crystallin/Hsp20_dom"/>
</dbReference>
<name>A0A0P6WTF0_9CHLR</name>
<organism evidence="4 5">
    <name type="scientific">Bellilinea caldifistulae</name>
    <dbReference type="NCBI Taxonomy" id="360411"/>
    <lineage>
        <taxon>Bacteria</taxon>
        <taxon>Bacillati</taxon>
        <taxon>Chloroflexota</taxon>
        <taxon>Anaerolineae</taxon>
        <taxon>Anaerolineales</taxon>
        <taxon>Anaerolineaceae</taxon>
        <taxon>Bellilinea</taxon>
    </lineage>
</organism>
<reference evidence="4 5" key="1">
    <citation type="submission" date="2015-07" db="EMBL/GenBank/DDBJ databases">
        <title>Draft genome of Bellilinea caldifistulae DSM 17877.</title>
        <authorList>
            <person name="Hemp J."/>
            <person name="Ward L.M."/>
            <person name="Pace L.A."/>
            <person name="Fischer W.W."/>
        </authorList>
    </citation>
    <scope>NUCLEOTIDE SEQUENCE [LARGE SCALE GENOMIC DNA]</scope>
    <source>
        <strain evidence="4 5">GOMI-1</strain>
    </source>
</reference>
<dbReference type="Proteomes" id="UP000050514">
    <property type="component" value="Unassembled WGS sequence"/>
</dbReference>
<proteinExistence type="inferred from homology"/>
<evidence type="ECO:0000256" key="1">
    <source>
        <dbReference type="PROSITE-ProRule" id="PRU00285"/>
    </source>
</evidence>
<comment type="similarity">
    <text evidence="1 2">Belongs to the small heat shock protein (HSP20) family.</text>
</comment>
<dbReference type="Pfam" id="PF00011">
    <property type="entry name" value="HSP20"/>
    <property type="match status" value="1"/>
</dbReference>
<dbReference type="Gene3D" id="2.60.40.790">
    <property type="match status" value="1"/>
</dbReference>
<dbReference type="PROSITE" id="PS01031">
    <property type="entry name" value="SHSP"/>
    <property type="match status" value="1"/>
</dbReference>
<comment type="caution">
    <text evidence="4">The sequence shown here is derived from an EMBL/GenBank/DDBJ whole genome shotgun (WGS) entry which is preliminary data.</text>
</comment>
<evidence type="ECO:0000313" key="4">
    <source>
        <dbReference type="EMBL" id="KPL72471.1"/>
    </source>
</evidence>